<organism evidence="4 5">
    <name type="scientific">Methanofollis tationis</name>
    <dbReference type="NCBI Taxonomy" id="81417"/>
    <lineage>
        <taxon>Archaea</taxon>
        <taxon>Methanobacteriati</taxon>
        <taxon>Methanobacteriota</taxon>
        <taxon>Stenosarchaea group</taxon>
        <taxon>Methanomicrobia</taxon>
        <taxon>Methanomicrobiales</taxon>
        <taxon>Methanomicrobiaceae</taxon>
        <taxon>Methanofollis</taxon>
    </lineage>
</organism>
<dbReference type="InterPro" id="IPR005111">
    <property type="entry name" value="MoeA_C_domain_IV"/>
</dbReference>
<proteinExistence type="predicted"/>
<dbReference type="GO" id="GO:0006777">
    <property type="term" value="P:Mo-molybdopterin cofactor biosynthetic process"/>
    <property type="evidence" value="ECO:0007669"/>
    <property type="project" value="UniProtKB-KW"/>
</dbReference>
<dbReference type="Gene3D" id="3.90.105.10">
    <property type="entry name" value="Molybdopterin biosynthesis moea protein, domain 2"/>
    <property type="match status" value="1"/>
</dbReference>
<dbReference type="Proteomes" id="UP000570823">
    <property type="component" value="Unassembled WGS sequence"/>
</dbReference>
<dbReference type="InterPro" id="IPR005110">
    <property type="entry name" value="MoeA_linker/N"/>
</dbReference>
<reference evidence="4 5" key="1">
    <citation type="submission" date="2020-06" db="EMBL/GenBank/DDBJ databases">
        <title>Methanofollis fontis sp. nov., a methanogen isolated from marine sediments near a cold seep at Four-Way Closure Ridge offshore southwestern Taiwan.</title>
        <authorList>
            <person name="Chen S.-C."/>
            <person name="Teng N.-H."/>
            <person name="Lin Y.-S."/>
            <person name="Lai M.-C."/>
            <person name="Chen H.-H."/>
            <person name="Wang C.-C."/>
        </authorList>
    </citation>
    <scope>NUCLEOTIDE SEQUENCE [LARGE SCALE GENOMIC DNA]</scope>
    <source>
        <strain evidence="4 5">DSM 2702</strain>
    </source>
</reference>
<dbReference type="EMBL" id="JABXWR010000001">
    <property type="protein sequence ID" value="NVO67379.1"/>
    <property type="molecule type" value="Genomic_DNA"/>
</dbReference>
<accession>A0A7K4HQ71</accession>
<dbReference type="InterPro" id="IPR038987">
    <property type="entry name" value="MoeA-like"/>
</dbReference>
<dbReference type="Gene3D" id="2.40.340.10">
    <property type="entry name" value="MoeA, C-terminal, domain IV"/>
    <property type="match status" value="1"/>
</dbReference>
<dbReference type="CDD" id="cd00887">
    <property type="entry name" value="MoeA"/>
    <property type="match status" value="1"/>
</dbReference>
<dbReference type="PANTHER" id="PTHR10192:SF5">
    <property type="entry name" value="GEPHYRIN"/>
    <property type="match status" value="1"/>
</dbReference>
<dbReference type="UniPathway" id="UPA00344"/>
<dbReference type="RefSeq" id="WP_176788974.1">
    <property type="nucleotide sequence ID" value="NZ_JABXWR010000001.1"/>
</dbReference>
<dbReference type="InterPro" id="IPR001453">
    <property type="entry name" value="MoaB/Mog_dom"/>
</dbReference>
<protein>
    <submittedName>
        <fullName evidence="4">Molybdopterin molybdotransferase MoeA</fullName>
    </submittedName>
</protein>
<dbReference type="Pfam" id="PF00994">
    <property type="entry name" value="MoCF_biosynth"/>
    <property type="match status" value="1"/>
</dbReference>
<dbReference type="GO" id="GO:0061599">
    <property type="term" value="F:molybdopterin molybdotransferase activity"/>
    <property type="evidence" value="ECO:0007669"/>
    <property type="project" value="TreeGrafter"/>
</dbReference>
<comment type="pathway">
    <text evidence="1">Cofactor biosynthesis; molybdopterin biosynthesis.</text>
</comment>
<evidence type="ECO:0000313" key="4">
    <source>
        <dbReference type="EMBL" id="NVO67379.1"/>
    </source>
</evidence>
<dbReference type="SMART" id="SM00852">
    <property type="entry name" value="MoCF_biosynth"/>
    <property type="match status" value="1"/>
</dbReference>
<dbReference type="OrthoDB" id="31371at2157"/>
<dbReference type="SUPFAM" id="SSF63867">
    <property type="entry name" value="MoeA C-terminal domain-like"/>
    <property type="match status" value="1"/>
</dbReference>
<comment type="caution">
    <text evidence="4">The sequence shown here is derived from an EMBL/GenBank/DDBJ whole genome shotgun (WGS) entry which is preliminary data.</text>
</comment>
<dbReference type="NCBIfam" id="NF045515">
    <property type="entry name" value="Glp_gephyrin"/>
    <property type="match status" value="1"/>
</dbReference>
<dbReference type="Pfam" id="PF03453">
    <property type="entry name" value="MoeA_N"/>
    <property type="match status" value="1"/>
</dbReference>
<gene>
    <name evidence="4" type="ORF">HWN36_08695</name>
</gene>
<keyword evidence="2" id="KW-0501">Molybdenum cofactor biosynthesis</keyword>
<dbReference type="InterPro" id="IPR036425">
    <property type="entry name" value="MoaB/Mog-like_dom_sf"/>
</dbReference>
<dbReference type="NCBIfam" id="TIGR00177">
    <property type="entry name" value="molyb_syn"/>
    <property type="match status" value="1"/>
</dbReference>
<dbReference type="InterPro" id="IPR036688">
    <property type="entry name" value="MoeA_C_domain_IV_sf"/>
</dbReference>
<dbReference type="GO" id="GO:0005829">
    <property type="term" value="C:cytosol"/>
    <property type="evidence" value="ECO:0007669"/>
    <property type="project" value="TreeGrafter"/>
</dbReference>
<dbReference type="Gene3D" id="2.170.190.11">
    <property type="entry name" value="Molybdopterin biosynthesis moea protein, domain 3"/>
    <property type="match status" value="1"/>
</dbReference>
<evidence type="ECO:0000256" key="2">
    <source>
        <dbReference type="ARBA" id="ARBA00023150"/>
    </source>
</evidence>
<sequence>MSLFLEVVPVALAVETVRSIAPAIGDEIVPIGDALHRVLAGDVRAGGDLPGFDRSVVDGYAVRASDTTGSSESMPAMLALQGRIEMGQAPPGSVGPDRCWYIPTGGVMPPGADAVAMVEYAERAGDEVLVHRAVAPGENVLGRDEDFAAGSVVLPAGRRLSPQDLGVLAAAGVAEVAVRRVPKIGIISTGNEVVPVEAALTPGRVRDANSYLCAGFVQEQGCEPRLYGIVQDSPALLRPVLEEAAASCDCVLISGGSSKDVRDMSAGVIGDLGEVLIHGIAIAPGKPTIIGRVGTTPVIGLPGHPGSAFIVLVAVVRHLLAAMSGTPVSPCRVRARLAANIPSAKGREDYVRVRLEDGAATPVFGKSGLLNTLVQSDGIVVVPAGCEGFETGEEVEVVLW</sequence>
<evidence type="ECO:0000259" key="3">
    <source>
        <dbReference type="SMART" id="SM00852"/>
    </source>
</evidence>
<dbReference type="AlphaFoldDB" id="A0A7K4HQ71"/>
<dbReference type="Gene3D" id="3.40.980.10">
    <property type="entry name" value="MoaB/Mog-like domain"/>
    <property type="match status" value="1"/>
</dbReference>
<evidence type="ECO:0000256" key="1">
    <source>
        <dbReference type="ARBA" id="ARBA00005046"/>
    </source>
</evidence>
<name>A0A7K4HQ71_9EURY</name>
<keyword evidence="5" id="KW-1185">Reference proteome</keyword>
<dbReference type="SUPFAM" id="SSF63882">
    <property type="entry name" value="MoeA N-terminal region -like"/>
    <property type="match status" value="1"/>
</dbReference>
<dbReference type="Pfam" id="PF03454">
    <property type="entry name" value="MoeA_C"/>
    <property type="match status" value="1"/>
</dbReference>
<keyword evidence="4" id="KW-0808">Transferase</keyword>
<evidence type="ECO:0000313" key="5">
    <source>
        <dbReference type="Proteomes" id="UP000570823"/>
    </source>
</evidence>
<feature type="domain" description="MoaB/Mog" evidence="3">
    <location>
        <begin position="185"/>
        <end position="322"/>
    </location>
</feature>
<dbReference type="PANTHER" id="PTHR10192">
    <property type="entry name" value="MOLYBDOPTERIN BIOSYNTHESIS PROTEIN"/>
    <property type="match status" value="1"/>
</dbReference>
<dbReference type="InterPro" id="IPR036135">
    <property type="entry name" value="MoeA_linker/N_sf"/>
</dbReference>
<dbReference type="SUPFAM" id="SSF53218">
    <property type="entry name" value="Molybdenum cofactor biosynthesis proteins"/>
    <property type="match status" value="1"/>
</dbReference>